<accession>A0A5N5IQ76</accession>
<reference evidence="1" key="1">
    <citation type="submission" date="2019-10" db="EMBL/GenBank/DDBJ databases">
        <title>Muricauda hadale sp. nov., a piezophilic bacterium isolated from hadopelagic water of the Mariana Trench.</title>
        <authorList>
            <person name="Wei Y."/>
        </authorList>
    </citation>
    <scope>NUCLEOTIDE SEQUENCE [LARGE SCALE GENOMIC DNA]</scope>
    <source>
        <strain evidence="1">MT-229</strain>
    </source>
</reference>
<name>A0A5N5IQ76_9FLAO</name>
<protein>
    <submittedName>
        <fullName evidence="1">Uncharacterized protein</fullName>
    </submittedName>
</protein>
<proteinExistence type="predicted"/>
<organism evidence="1 2">
    <name type="scientific">Flagellimonas hadalis</name>
    <dbReference type="NCBI Taxonomy" id="2597517"/>
    <lineage>
        <taxon>Bacteria</taxon>
        <taxon>Pseudomonadati</taxon>
        <taxon>Bacteroidota</taxon>
        <taxon>Flavobacteriia</taxon>
        <taxon>Flavobacteriales</taxon>
        <taxon>Flavobacteriaceae</taxon>
        <taxon>Flagellimonas</taxon>
    </lineage>
</organism>
<dbReference type="Proteomes" id="UP000319204">
    <property type="component" value="Unassembled WGS sequence"/>
</dbReference>
<comment type="caution">
    <text evidence="1">The sequence shown here is derived from an EMBL/GenBank/DDBJ whole genome shotgun (WGS) entry which is preliminary data.</text>
</comment>
<dbReference type="RefSeq" id="WP_151890964.1">
    <property type="nucleotide sequence ID" value="NZ_VNIK02000008.1"/>
</dbReference>
<gene>
    <name evidence="1" type="ORF">FOT42_012910</name>
</gene>
<evidence type="ECO:0000313" key="1">
    <source>
        <dbReference type="EMBL" id="KAB5487052.1"/>
    </source>
</evidence>
<dbReference type="AlphaFoldDB" id="A0A5N5IQ76"/>
<evidence type="ECO:0000313" key="2">
    <source>
        <dbReference type="Proteomes" id="UP000319204"/>
    </source>
</evidence>
<dbReference type="OrthoDB" id="1448720at2"/>
<dbReference type="EMBL" id="VNIK02000008">
    <property type="protein sequence ID" value="KAB5487052.1"/>
    <property type="molecule type" value="Genomic_DNA"/>
</dbReference>
<keyword evidence="2" id="KW-1185">Reference proteome</keyword>
<sequence length="65" mass="7762">MVYLNFTNLDSETQERLLSISKEDVESRSGTELRQFAETHDKDYDALLEDEAMRNLYNYDFVFNM</sequence>